<evidence type="ECO:0000256" key="2">
    <source>
        <dbReference type="ARBA" id="ARBA00023015"/>
    </source>
</evidence>
<keyword evidence="1 5" id="KW-0597">Phosphoprotein</keyword>
<protein>
    <submittedName>
        <fullName evidence="9">DNA-binding NarL/FixJ family response regulator</fullName>
    </submittedName>
    <submittedName>
        <fullName evidence="8">DNA-binding response regulator</fullName>
    </submittedName>
</protein>
<dbReference type="InterPro" id="IPR000792">
    <property type="entry name" value="Tscrpt_reg_LuxR_C"/>
</dbReference>
<evidence type="ECO:0000256" key="5">
    <source>
        <dbReference type="PROSITE-ProRule" id="PRU00169"/>
    </source>
</evidence>
<dbReference type="GO" id="GO:0003677">
    <property type="term" value="F:DNA binding"/>
    <property type="evidence" value="ECO:0007669"/>
    <property type="project" value="UniProtKB-KW"/>
</dbReference>
<reference evidence="9 11" key="2">
    <citation type="submission" date="2020-07" db="EMBL/GenBank/DDBJ databases">
        <title>Sequencing the genomes of 1000 actinobacteria strains.</title>
        <authorList>
            <person name="Klenk H.-P."/>
        </authorList>
    </citation>
    <scope>NUCLEOTIDE SEQUENCE [LARGE SCALE GENOMIC DNA]</scope>
    <source>
        <strain evidence="9 11">DSM 10309</strain>
    </source>
</reference>
<reference evidence="8 10" key="1">
    <citation type="submission" date="2019-07" db="EMBL/GenBank/DDBJ databases">
        <title>Whole genome shotgun sequence of Frigoribacterium faeni NBRC 103066.</title>
        <authorList>
            <person name="Hosoyama A."/>
            <person name="Uohara A."/>
            <person name="Ohji S."/>
            <person name="Ichikawa N."/>
        </authorList>
    </citation>
    <scope>NUCLEOTIDE SEQUENCE [LARGE SCALE GENOMIC DNA]</scope>
    <source>
        <strain evidence="8 10">NBRC 103066</strain>
    </source>
</reference>
<dbReference type="PANTHER" id="PTHR43214">
    <property type="entry name" value="TWO-COMPONENT RESPONSE REGULATOR"/>
    <property type="match status" value="1"/>
</dbReference>
<dbReference type="CDD" id="cd06170">
    <property type="entry name" value="LuxR_C_like"/>
    <property type="match status" value="1"/>
</dbReference>
<dbReference type="EMBL" id="JACGWW010000001">
    <property type="protein sequence ID" value="MBA8812147.1"/>
    <property type="molecule type" value="Genomic_DNA"/>
</dbReference>
<dbReference type="PRINTS" id="PR00038">
    <property type="entry name" value="HTHLUXR"/>
</dbReference>
<dbReference type="InterPro" id="IPR039420">
    <property type="entry name" value="WalR-like"/>
</dbReference>
<feature type="domain" description="HTH luxR-type" evidence="6">
    <location>
        <begin position="154"/>
        <end position="219"/>
    </location>
</feature>
<dbReference type="Pfam" id="PF00196">
    <property type="entry name" value="GerE"/>
    <property type="match status" value="1"/>
</dbReference>
<evidence type="ECO:0000256" key="3">
    <source>
        <dbReference type="ARBA" id="ARBA00023125"/>
    </source>
</evidence>
<dbReference type="InterPro" id="IPR001789">
    <property type="entry name" value="Sig_transdc_resp-reg_receiver"/>
</dbReference>
<sequence length="227" mass="23651">MTADGSPVRTAPHRTLVADDHPIVRQGIAALLATTGDFVVVGQARDGLEAVELAASLEPDLIVMDLRMPGLDGVAATEAVLARRPATRIVVLTTYESDDSILGAIAAGASGYLLKASPEDELLAGLRAVVAGQVALAPSMAVRLVGRAQAEAGPARPSSPLSPRETEVLALVAEGCSNPEIGRRLFVGEATVKTHLLHVFEKLGVNDRTRAVTLALERGYLPSGRRG</sequence>
<dbReference type="InterPro" id="IPR016032">
    <property type="entry name" value="Sig_transdc_resp-reg_C-effctor"/>
</dbReference>
<dbReference type="SUPFAM" id="SSF52172">
    <property type="entry name" value="CheY-like"/>
    <property type="match status" value="1"/>
</dbReference>
<gene>
    <name evidence="9" type="ORF">FB463_000371</name>
    <name evidence="8" type="ORF">FFA01_20650</name>
</gene>
<dbReference type="EMBL" id="BJUV01000019">
    <property type="protein sequence ID" value="GEK83756.1"/>
    <property type="molecule type" value="Genomic_DNA"/>
</dbReference>
<evidence type="ECO:0000256" key="1">
    <source>
        <dbReference type="ARBA" id="ARBA00022553"/>
    </source>
</evidence>
<keyword evidence="3 9" id="KW-0238">DNA-binding</keyword>
<dbReference type="PROSITE" id="PS50043">
    <property type="entry name" value="HTH_LUXR_2"/>
    <property type="match status" value="1"/>
</dbReference>
<dbReference type="Proteomes" id="UP000321154">
    <property type="component" value="Unassembled WGS sequence"/>
</dbReference>
<dbReference type="CDD" id="cd17535">
    <property type="entry name" value="REC_NarL-like"/>
    <property type="match status" value="1"/>
</dbReference>
<dbReference type="PROSITE" id="PS00622">
    <property type="entry name" value="HTH_LUXR_1"/>
    <property type="match status" value="1"/>
</dbReference>
<keyword evidence="4" id="KW-0804">Transcription</keyword>
<evidence type="ECO:0000313" key="9">
    <source>
        <dbReference type="EMBL" id="MBA8812147.1"/>
    </source>
</evidence>
<dbReference type="SMART" id="SM00448">
    <property type="entry name" value="REC"/>
    <property type="match status" value="1"/>
</dbReference>
<dbReference type="InterPro" id="IPR058245">
    <property type="entry name" value="NreC/VraR/RcsB-like_REC"/>
</dbReference>
<evidence type="ECO:0000313" key="11">
    <source>
        <dbReference type="Proteomes" id="UP000522688"/>
    </source>
</evidence>
<dbReference type="Gene3D" id="3.40.50.2300">
    <property type="match status" value="1"/>
</dbReference>
<evidence type="ECO:0000256" key="4">
    <source>
        <dbReference type="ARBA" id="ARBA00023163"/>
    </source>
</evidence>
<comment type="caution">
    <text evidence="9">The sequence shown here is derived from an EMBL/GenBank/DDBJ whole genome shotgun (WGS) entry which is preliminary data.</text>
</comment>
<evidence type="ECO:0000313" key="8">
    <source>
        <dbReference type="EMBL" id="GEK83756.1"/>
    </source>
</evidence>
<dbReference type="AlphaFoldDB" id="A0A7W3JFY3"/>
<dbReference type="PANTHER" id="PTHR43214:SF24">
    <property type="entry name" value="TRANSCRIPTIONAL REGULATORY PROTEIN NARL-RELATED"/>
    <property type="match status" value="1"/>
</dbReference>
<organism evidence="9 11">
    <name type="scientific">Frigoribacterium faeni</name>
    <dbReference type="NCBI Taxonomy" id="145483"/>
    <lineage>
        <taxon>Bacteria</taxon>
        <taxon>Bacillati</taxon>
        <taxon>Actinomycetota</taxon>
        <taxon>Actinomycetes</taxon>
        <taxon>Micrococcales</taxon>
        <taxon>Microbacteriaceae</taxon>
        <taxon>Frigoribacterium</taxon>
    </lineage>
</organism>
<dbReference type="Proteomes" id="UP000522688">
    <property type="component" value="Unassembled WGS sequence"/>
</dbReference>
<dbReference type="RefSeq" id="WP_146855774.1">
    <property type="nucleotide sequence ID" value="NZ_BAAAHR010000002.1"/>
</dbReference>
<keyword evidence="2" id="KW-0805">Transcription regulation</keyword>
<feature type="modified residue" description="4-aspartylphosphate" evidence="5">
    <location>
        <position position="65"/>
    </location>
</feature>
<dbReference type="OrthoDB" id="9808843at2"/>
<name>A0A7W3JFY3_9MICO</name>
<proteinExistence type="predicted"/>
<evidence type="ECO:0000313" key="10">
    <source>
        <dbReference type="Proteomes" id="UP000321154"/>
    </source>
</evidence>
<dbReference type="GO" id="GO:0000160">
    <property type="term" value="P:phosphorelay signal transduction system"/>
    <property type="evidence" value="ECO:0007669"/>
    <property type="project" value="InterPro"/>
</dbReference>
<dbReference type="SUPFAM" id="SSF46894">
    <property type="entry name" value="C-terminal effector domain of the bipartite response regulators"/>
    <property type="match status" value="1"/>
</dbReference>
<dbReference type="PROSITE" id="PS50110">
    <property type="entry name" value="RESPONSE_REGULATORY"/>
    <property type="match status" value="1"/>
</dbReference>
<dbReference type="SMART" id="SM00421">
    <property type="entry name" value="HTH_LUXR"/>
    <property type="match status" value="1"/>
</dbReference>
<dbReference type="InterPro" id="IPR011006">
    <property type="entry name" value="CheY-like_superfamily"/>
</dbReference>
<feature type="domain" description="Response regulatory" evidence="7">
    <location>
        <begin position="14"/>
        <end position="130"/>
    </location>
</feature>
<dbReference type="GO" id="GO:0006355">
    <property type="term" value="P:regulation of DNA-templated transcription"/>
    <property type="evidence" value="ECO:0007669"/>
    <property type="project" value="InterPro"/>
</dbReference>
<keyword evidence="10" id="KW-1185">Reference proteome</keyword>
<accession>A0A7W3JFY3</accession>
<evidence type="ECO:0000259" key="6">
    <source>
        <dbReference type="PROSITE" id="PS50043"/>
    </source>
</evidence>
<evidence type="ECO:0000259" key="7">
    <source>
        <dbReference type="PROSITE" id="PS50110"/>
    </source>
</evidence>
<dbReference type="Pfam" id="PF00072">
    <property type="entry name" value="Response_reg"/>
    <property type="match status" value="1"/>
</dbReference>